<dbReference type="PANTHER" id="PTHR24193">
    <property type="entry name" value="ANKYRIN REPEAT PROTEIN"/>
    <property type="match status" value="1"/>
</dbReference>
<feature type="repeat" description="ANK" evidence="3">
    <location>
        <begin position="329"/>
        <end position="361"/>
    </location>
</feature>
<keyword evidence="6" id="KW-1185">Reference proteome</keyword>
<comment type="caution">
    <text evidence="5">The sequence shown here is derived from an EMBL/GenBank/DDBJ whole genome shotgun (WGS) entry which is preliminary data.</text>
</comment>
<evidence type="ECO:0000256" key="3">
    <source>
        <dbReference type="PROSITE-ProRule" id="PRU00023"/>
    </source>
</evidence>
<sequence>MAEGASAPEPSLGGDVAGSGSTASQDLAHEGAGGRRFGVGAAVLCRSGEDAWVSGRVVSVDFRDEAWPPGRVEPYVVALDDGSDSVFVHLDSEDAVRCARSARRCAEPWWAAIFKDRPGSHFARGAPAEVAELGRLSAGRDVDEQDERGENALLISTRYSWLAGVQELLDPDVVNDLGHAPLHLALLGIGREAAMVGALLHGRADPSRRGSAPGRLSLFDELPESEAAGLTPLHCSAAAGMLDISRALVEARADIDARHALGETALRLSIAEGHTEVADFLLSARADVDAGPDLGTGMTLLMEAAREGDGAFARRLLELGARVDRRGRQDLTPLHLAARSGHVELSRLLLDHGADRALRSQLGTALELAARRSGSELRELLAAA</sequence>
<dbReference type="InterPro" id="IPR050663">
    <property type="entry name" value="Ankyrin-SOCS_Box"/>
</dbReference>
<feature type="repeat" description="ANK" evidence="3">
    <location>
        <begin position="228"/>
        <end position="260"/>
    </location>
</feature>
<protein>
    <recommendedName>
        <fullName evidence="7">Ankyrin repeat domain-containing protein</fullName>
    </recommendedName>
</protein>
<evidence type="ECO:0000256" key="4">
    <source>
        <dbReference type="SAM" id="MobiDB-lite"/>
    </source>
</evidence>
<keyword evidence="2 3" id="KW-0040">ANK repeat</keyword>
<evidence type="ECO:0000256" key="1">
    <source>
        <dbReference type="ARBA" id="ARBA00022737"/>
    </source>
</evidence>
<dbReference type="EMBL" id="CAUYUJ010017771">
    <property type="protein sequence ID" value="CAK0877749.1"/>
    <property type="molecule type" value="Genomic_DNA"/>
</dbReference>
<reference evidence="5" key="1">
    <citation type="submission" date="2023-10" db="EMBL/GenBank/DDBJ databases">
        <authorList>
            <person name="Chen Y."/>
            <person name="Shah S."/>
            <person name="Dougan E. K."/>
            <person name="Thang M."/>
            <person name="Chan C."/>
        </authorList>
    </citation>
    <scope>NUCLEOTIDE SEQUENCE [LARGE SCALE GENOMIC DNA]</scope>
</reference>
<evidence type="ECO:0000256" key="2">
    <source>
        <dbReference type="ARBA" id="ARBA00023043"/>
    </source>
</evidence>
<organism evidence="5 6">
    <name type="scientific">Prorocentrum cordatum</name>
    <dbReference type="NCBI Taxonomy" id="2364126"/>
    <lineage>
        <taxon>Eukaryota</taxon>
        <taxon>Sar</taxon>
        <taxon>Alveolata</taxon>
        <taxon>Dinophyceae</taxon>
        <taxon>Prorocentrales</taxon>
        <taxon>Prorocentraceae</taxon>
        <taxon>Prorocentrum</taxon>
    </lineage>
</organism>
<accession>A0ABN9VYP2</accession>
<proteinExistence type="predicted"/>
<dbReference type="Proteomes" id="UP001189429">
    <property type="component" value="Unassembled WGS sequence"/>
</dbReference>
<gene>
    <name evidence="5" type="ORF">PCOR1329_LOCUS61717</name>
</gene>
<name>A0ABN9VYP2_9DINO</name>
<feature type="region of interest" description="Disordered" evidence="4">
    <location>
        <begin position="1"/>
        <end position="30"/>
    </location>
</feature>
<dbReference type="InterPro" id="IPR036770">
    <property type="entry name" value="Ankyrin_rpt-contain_sf"/>
</dbReference>
<dbReference type="PANTHER" id="PTHR24193:SF121">
    <property type="entry name" value="ADA2A-CONTAINING COMPLEX COMPONENT 3, ISOFORM D"/>
    <property type="match status" value="1"/>
</dbReference>
<feature type="repeat" description="ANK" evidence="3">
    <location>
        <begin position="296"/>
        <end position="328"/>
    </location>
</feature>
<keyword evidence="1" id="KW-0677">Repeat</keyword>
<evidence type="ECO:0000313" key="5">
    <source>
        <dbReference type="EMBL" id="CAK0877749.1"/>
    </source>
</evidence>
<dbReference type="Pfam" id="PF12796">
    <property type="entry name" value="Ank_2"/>
    <property type="match status" value="2"/>
</dbReference>
<dbReference type="Gene3D" id="1.25.40.20">
    <property type="entry name" value="Ankyrin repeat-containing domain"/>
    <property type="match status" value="2"/>
</dbReference>
<dbReference type="PROSITE" id="PS50088">
    <property type="entry name" value="ANK_REPEAT"/>
    <property type="match status" value="4"/>
</dbReference>
<dbReference type="InterPro" id="IPR002110">
    <property type="entry name" value="Ankyrin_rpt"/>
</dbReference>
<dbReference type="SUPFAM" id="SSF48403">
    <property type="entry name" value="Ankyrin repeat"/>
    <property type="match status" value="1"/>
</dbReference>
<evidence type="ECO:0008006" key="7">
    <source>
        <dbReference type="Google" id="ProtNLM"/>
    </source>
</evidence>
<dbReference type="PROSITE" id="PS50297">
    <property type="entry name" value="ANK_REP_REGION"/>
    <property type="match status" value="3"/>
</dbReference>
<evidence type="ECO:0000313" key="6">
    <source>
        <dbReference type="Proteomes" id="UP001189429"/>
    </source>
</evidence>
<dbReference type="SMART" id="SM00248">
    <property type="entry name" value="ANK"/>
    <property type="match status" value="5"/>
</dbReference>
<feature type="repeat" description="ANK" evidence="3">
    <location>
        <begin position="261"/>
        <end position="293"/>
    </location>
</feature>